<keyword evidence="1" id="KW-0472">Membrane</keyword>
<evidence type="ECO:0000313" key="2">
    <source>
        <dbReference type="EMBL" id="AXL21747.1"/>
    </source>
</evidence>
<proteinExistence type="predicted"/>
<keyword evidence="3" id="KW-1185">Reference proteome</keyword>
<evidence type="ECO:0000256" key="1">
    <source>
        <dbReference type="SAM" id="Phobius"/>
    </source>
</evidence>
<evidence type="ECO:0000313" key="3">
    <source>
        <dbReference type="Proteomes" id="UP000254337"/>
    </source>
</evidence>
<protein>
    <submittedName>
        <fullName evidence="2">Uncharacterized protein</fullName>
    </submittedName>
</protein>
<keyword evidence="1" id="KW-1133">Transmembrane helix</keyword>
<name>A0A346B0V4_9FIRM</name>
<keyword evidence="1" id="KW-0812">Transmembrane</keyword>
<dbReference type="EMBL" id="CP029462">
    <property type="protein sequence ID" value="AXL21747.1"/>
    <property type="molecule type" value="Genomic_DNA"/>
</dbReference>
<accession>A0A346B0V4</accession>
<dbReference type="OrthoDB" id="1622811at2"/>
<sequence>MKGIGTFSPDGKHKWMVFLLVVLVQLGVLSYIGWRWHNISVDGIPYQWRCLPRLEESSFGTDYVRVVFPEDTTAWMDESAPEEGEKIYVHISHDASGLMKVEGASAEKPGIGGDYMDAVVVSFQDGVVQFKVAFDRYRIAPELADGIYNISEKDNVVASVRMKKGQGVIEGVFVNGIPLEECGNGAAMAEARAKKEDEQKQKTASVFNKPSIVESGMVPPTEE</sequence>
<dbReference type="AlphaFoldDB" id="A0A346B0V4"/>
<reference evidence="2 3" key="1">
    <citation type="submission" date="2018-05" db="EMBL/GenBank/DDBJ databases">
        <title>Complete genome sequence of Megasphaera sp. AJH120T, isolated from the ceca of a chicken.</title>
        <authorList>
            <person name="Maki J."/>
            <person name="Looft T."/>
        </authorList>
    </citation>
    <scope>NUCLEOTIDE SEQUENCE [LARGE SCALE GENOMIC DNA]</scope>
    <source>
        <strain evidence="2 3">AJH120</strain>
    </source>
</reference>
<organism evidence="2 3">
    <name type="scientific">Megasphaera stantonii</name>
    <dbReference type="NCBI Taxonomy" id="2144175"/>
    <lineage>
        <taxon>Bacteria</taxon>
        <taxon>Bacillati</taxon>
        <taxon>Bacillota</taxon>
        <taxon>Negativicutes</taxon>
        <taxon>Veillonellales</taxon>
        <taxon>Veillonellaceae</taxon>
        <taxon>Megasphaera</taxon>
    </lineage>
</organism>
<feature type="transmembrane region" description="Helical" evidence="1">
    <location>
        <begin position="15"/>
        <end position="34"/>
    </location>
</feature>
<gene>
    <name evidence="2" type="ORF">DKB62_09340</name>
</gene>
<dbReference type="RefSeq" id="WP_107196776.1">
    <property type="nucleotide sequence ID" value="NZ_CP029462.1"/>
</dbReference>
<dbReference type="Proteomes" id="UP000254337">
    <property type="component" value="Chromosome"/>
</dbReference>
<dbReference type="KEGG" id="meg:DKB62_09340"/>